<dbReference type="OrthoDB" id="159395at2759"/>
<evidence type="ECO:0000313" key="5">
    <source>
        <dbReference type="Proteomes" id="UP000780801"/>
    </source>
</evidence>
<feature type="region of interest" description="Disordered" evidence="3">
    <location>
        <begin position="828"/>
        <end position="880"/>
    </location>
</feature>
<comment type="caution">
    <text evidence="4">The sequence shown here is derived from an EMBL/GenBank/DDBJ whole genome shotgun (WGS) entry which is preliminary data.</text>
</comment>
<gene>
    <name evidence="4" type="primary">PREX2</name>
    <name evidence="4" type="ORF">BGW38_002872</name>
</gene>
<organism evidence="4 5">
    <name type="scientific">Lunasporangiospora selenospora</name>
    <dbReference type="NCBI Taxonomy" id="979761"/>
    <lineage>
        <taxon>Eukaryota</taxon>
        <taxon>Fungi</taxon>
        <taxon>Fungi incertae sedis</taxon>
        <taxon>Mucoromycota</taxon>
        <taxon>Mortierellomycotina</taxon>
        <taxon>Mortierellomycetes</taxon>
        <taxon>Mortierellales</taxon>
        <taxon>Mortierellaceae</taxon>
        <taxon>Lunasporangiospora</taxon>
    </lineage>
</organism>
<feature type="compositionally biased region" description="Basic and acidic residues" evidence="3">
    <location>
        <begin position="1599"/>
        <end position="1612"/>
    </location>
</feature>
<keyword evidence="5" id="KW-1185">Reference proteome</keyword>
<feature type="compositionally biased region" description="Basic and acidic residues" evidence="3">
    <location>
        <begin position="297"/>
        <end position="311"/>
    </location>
</feature>
<feature type="compositionally biased region" description="Polar residues" evidence="3">
    <location>
        <begin position="1613"/>
        <end position="1645"/>
    </location>
</feature>
<keyword evidence="1" id="KW-0378">Hydrolase</keyword>
<evidence type="ECO:0000256" key="1">
    <source>
        <dbReference type="ARBA" id="ARBA00022801"/>
    </source>
</evidence>
<feature type="compositionally biased region" description="Low complexity" evidence="3">
    <location>
        <begin position="865"/>
        <end position="880"/>
    </location>
</feature>
<sequence>MNSASSSSRSSQTPFRIQLKSPSALAPVVFRDPSPLLPHLTGPGSDQDTEHDLLTTSIGTEESGTIIRPGAASGKGKGKLMQGSPHGLGFNSYSDFEDPTSSESQQHDPDYPHHHHPDHSVASTSSSSSSSVPVETDLDTIQTSLTAPSMMAMSSTHLPVQLRVSIAIDPEQHYDKLVKGSVRMVLVLTALVRHPDGREVWEEQSRTELVALGKGRVEGHFAKVLPLQIQEKYQVIGFTLLFVPPPNISSKLLHAFPSLEGFLPWAEASVAIEHFIPTETSSPILATSLHSKSTRGRGGDDPSDEHLSHDSHAAGLTSSTLSVPLMEISLLPETGTRRSKHTVATLSVTVEEILPKIPRPKQSAEHRRVGPKFSQTYFGSTDRGTVVYGREHLYESPFAFSLPLKLLRLLAEDESRVIQTLERELDVPLSDLIQVLPLDHRPPKTRGLSFIETLRRGASLGTGSASIPSLPPSGKGTTFASAKARQFGLSHEDSQLQMLLRQQISAHRNIAIYYENMIQKVEQKLRGNIETGQGPFRRSQEKKEEALQWIPLNCCMQEFLVHDEGYQTNYQSTTVGAAAAHGAGFSRGSSLQSIAKEPSLGAFWDKEERGSNILRDLRALQDVLSSSSTEFVSIFSVSASECIDEQRLYALVKEIQFLNDEIISLGAFTLREFLSSTSIDNSMPFICGEIESLLVRLRQAEEILSNGSNHEGAYTREFLDRIRHSIKEVVNCSNDLHSFIAVAVQYECLITDATMVASGDWVMAKKTRECCLSQAMAMFATAFAALLEDWWTNMALALQEDQEKTFIRDNYHGMYHQHRGRKMDHINEEGESTEGTSSHRSGGRQLSSSRLSGKGKSVRRPSLRSTTSNGSTKSSSSGLWHSGHRVIRHPLEYSPLARAQNDLFWDQLVSLGWLVQIGSLLSTQGNELGMLLDYIQAIVDIRETVVIGFHALPQSPSTDPITAVAPGQESFQLNTDEINGDSVQISGRRGQLILSFGLNPLQFSLLPETLRSGSSKIQIHPVLFSQGINEMQALSNLTGKSPVQRAINTEGLLQMQSYVDRYQAWISQSRKTPEQGDTSRSDKPKGRANTSTHLSRGGLGDISSASLLSNISRDWDIVSPVKPEIWNGGPLVEQLYSHLETAILGASDRSEARPEPNAHSSMPNNHEPPTRPSALRDTSGTPSQVNAETNIASTAGATGILESMVEFGTARLFGTKGSKTDVLECAEAVTRALGQIRVPVELLQSGETQHSFHSRARHSTIFTAGSGPEDYGDQSLLQIDSSYPLSCLWATSHIVSCKSAKDRSSMSVTLSQVNLLRACHGLQAGGGQGGADEWQALLDAMRSEVGVRIKNVERNLKLGEFARDLLWISAFGAPSVDPQSKKAMDSTMIPTGHAYTRPPHDTVDALTLVRSLLPSSTQDNYSRSHSTTQNSLALSDDNDERGGSGVNTLASEETFEDEGVLVEREEGVLFEAASPSGPVSLPAPSKTALPPLKLVRSATGPVLAPVVSLSVDPNSGEGSAAHPRRSSEVLGIHSRDLSHSTNAQRTGPVIGEQYTSFPDAFDEPDLAVRLARSLGFDALGLKSGNSQNLGTEGFQPHSLSRESSRRGPDSHSNRSQSETGSHHTNVSWSSQQSIFAQKQNLSMNSSKKRIQTGPGGTRFFSGSKSQALQQVSGTDVLSGPPLQETPTTPSFPPGGFGRMSVDTEPGLASPNASATASPMAAKRGRFAFNKFQLKFLPEAYRPPRHMATGVFDT</sequence>
<feature type="compositionally biased region" description="Polar residues" evidence="3">
    <location>
        <begin position="1416"/>
        <end position="1433"/>
    </location>
</feature>
<name>A0A9P6G1G9_9FUNG</name>
<feature type="region of interest" description="Disordered" evidence="3">
    <location>
        <begin position="1582"/>
        <end position="1666"/>
    </location>
</feature>
<feature type="region of interest" description="Disordered" evidence="3">
    <location>
        <begin position="289"/>
        <end position="311"/>
    </location>
</feature>
<feature type="compositionally biased region" description="Low complexity" evidence="3">
    <location>
        <begin position="833"/>
        <end position="855"/>
    </location>
</feature>
<feature type="compositionally biased region" description="Polar residues" evidence="3">
    <location>
        <begin position="54"/>
        <end position="63"/>
    </location>
</feature>
<evidence type="ECO:0000313" key="4">
    <source>
        <dbReference type="EMBL" id="KAF9585332.1"/>
    </source>
</evidence>
<dbReference type="PANTHER" id="PTHR12187:SF11">
    <property type="entry name" value="PHOSPHATIDYLINOSITOL-3,4-BISPHOSPHATE 4-PHOSPHATASE"/>
    <property type="match status" value="1"/>
</dbReference>
<feature type="region of interest" description="Disordered" evidence="3">
    <location>
        <begin position="1068"/>
        <end position="1099"/>
    </location>
</feature>
<dbReference type="GO" id="GO:0005737">
    <property type="term" value="C:cytoplasm"/>
    <property type="evidence" value="ECO:0007669"/>
    <property type="project" value="TreeGrafter"/>
</dbReference>
<feature type="compositionally biased region" description="Low complexity" evidence="3">
    <location>
        <begin position="120"/>
        <end position="134"/>
    </location>
</feature>
<feature type="region of interest" description="Disordered" evidence="3">
    <location>
        <begin position="30"/>
        <end position="136"/>
    </location>
</feature>
<feature type="region of interest" description="Disordered" evidence="3">
    <location>
        <begin position="1416"/>
        <end position="1458"/>
    </location>
</feature>
<proteinExistence type="predicted"/>
<feature type="region of interest" description="Disordered" evidence="3">
    <location>
        <begin position="1148"/>
        <end position="1184"/>
    </location>
</feature>
<dbReference type="GO" id="GO:0016316">
    <property type="term" value="F:phosphatidylinositol-3,4-bisphosphate 4-phosphatase activity"/>
    <property type="evidence" value="ECO:0007669"/>
    <property type="project" value="InterPro"/>
</dbReference>
<keyword evidence="2" id="KW-0443">Lipid metabolism</keyword>
<dbReference type="InterPro" id="IPR039034">
    <property type="entry name" value="INPP4"/>
</dbReference>
<feature type="compositionally biased region" description="Basic and acidic residues" evidence="3">
    <location>
        <begin position="1071"/>
        <end position="1085"/>
    </location>
</feature>
<dbReference type="PANTHER" id="PTHR12187">
    <property type="entry name" value="AGAP000124-PA"/>
    <property type="match status" value="1"/>
</dbReference>
<dbReference type="EMBL" id="JAABOA010000204">
    <property type="protein sequence ID" value="KAF9585332.1"/>
    <property type="molecule type" value="Genomic_DNA"/>
</dbReference>
<evidence type="ECO:0000256" key="3">
    <source>
        <dbReference type="SAM" id="MobiDB-lite"/>
    </source>
</evidence>
<protein>
    <submittedName>
        <fullName evidence="4">Phosphatidylinositol 3,4,5-trisphosphate-dependent Rac exchanger 2 protein</fullName>
    </submittedName>
</protein>
<evidence type="ECO:0000256" key="2">
    <source>
        <dbReference type="ARBA" id="ARBA00023098"/>
    </source>
</evidence>
<dbReference type="Proteomes" id="UP000780801">
    <property type="component" value="Unassembled WGS sequence"/>
</dbReference>
<reference evidence="4" key="1">
    <citation type="journal article" date="2020" name="Fungal Divers.">
        <title>Resolving the Mortierellaceae phylogeny through synthesis of multi-gene phylogenetics and phylogenomics.</title>
        <authorList>
            <person name="Vandepol N."/>
            <person name="Liber J."/>
            <person name="Desiro A."/>
            <person name="Na H."/>
            <person name="Kennedy M."/>
            <person name="Barry K."/>
            <person name="Grigoriev I.V."/>
            <person name="Miller A.N."/>
            <person name="O'Donnell K."/>
            <person name="Stajich J.E."/>
            <person name="Bonito G."/>
        </authorList>
    </citation>
    <scope>NUCLEOTIDE SEQUENCE</scope>
    <source>
        <strain evidence="4">KOD1015</strain>
    </source>
</reference>
<accession>A0A9P6G1G9</accession>